<dbReference type="Pfam" id="PF00572">
    <property type="entry name" value="Ribosomal_L13"/>
    <property type="match status" value="1"/>
</dbReference>
<comment type="subunit">
    <text evidence="4">Part of the 50S ribosomal subunit.</text>
</comment>
<dbReference type="GO" id="GO:0022625">
    <property type="term" value="C:cytosolic large ribosomal subunit"/>
    <property type="evidence" value="ECO:0007669"/>
    <property type="project" value="TreeGrafter"/>
</dbReference>
<dbReference type="CDD" id="cd00392">
    <property type="entry name" value="Ribosomal_L13"/>
    <property type="match status" value="1"/>
</dbReference>
<proteinExistence type="inferred from homology"/>
<accession>A0A0G0R5B9</accession>
<evidence type="ECO:0000256" key="3">
    <source>
        <dbReference type="ARBA" id="ARBA00023274"/>
    </source>
</evidence>
<evidence type="ECO:0000256" key="2">
    <source>
        <dbReference type="ARBA" id="ARBA00022980"/>
    </source>
</evidence>
<dbReference type="InterPro" id="IPR023563">
    <property type="entry name" value="Ribosomal_uL13_CS"/>
</dbReference>
<evidence type="ECO:0000256" key="4">
    <source>
        <dbReference type="HAMAP-Rule" id="MF_01366"/>
    </source>
</evidence>
<dbReference type="GO" id="GO:0017148">
    <property type="term" value="P:negative regulation of translation"/>
    <property type="evidence" value="ECO:0007669"/>
    <property type="project" value="TreeGrafter"/>
</dbReference>
<evidence type="ECO:0000256" key="5">
    <source>
        <dbReference type="RuleBase" id="RU003877"/>
    </source>
</evidence>
<dbReference type="InterPro" id="IPR005823">
    <property type="entry name" value="Ribosomal_uL13_bac-type"/>
</dbReference>
<evidence type="ECO:0000313" key="8">
    <source>
        <dbReference type="Proteomes" id="UP000034215"/>
    </source>
</evidence>
<evidence type="ECO:0000313" key="7">
    <source>
        <dbReference type="EMBL" id="KKR44976.1"/>
    </source>
</evidence>
<dbReference type="InterPro" id="IPR036899">
    <property type="entry name" value="Ribosomal_uL13_sf"/>
</dbReference>
<name>A0A0G0R5B9_9BACT</name>
<comment type="caution">
    <text evidence="7">The sequence shown here is derived from an EMBL/GenBank/DDBJ whole genome shotgun (WGS) entry which is preliminary data.</text>
</comment>
<dbReference type="AlphaFoldDB" id="A0A0G0R5B9"/>
<evidence type="ECO:0000256" key="1">
    <source>
        <dbReference type="ARBA" id="ARBA00006227"/>
    </source>
</evidence>
<dbReference type="Gene3D" id="3.90.1180.10">
    <property type="entry name" value="Ribosomal protein L13"/>
    <property type="match status" value="1"/>
</dbReference>
<organism evidence="7 8">
    <name type="scientific">Candidatus Woesebacteria bacterium GW2011_GWB1_40_12</name>
    <dbReference type="NCBI Taxonomy" id="1618576"/>
    <lineage>
        <taxon>Bacteria</taxon>
        <taxon>Candidatus Woeseibacteriota</taxon>
    </lineage>
</organism>
<evidence type="ECO:0000256" key="6">
    <source>
        <dbReference type="RuleBase" id="RU003878"/>
    </source>
</evidence>
<dbReference type="Proteomes" id="UP000034215">
    <property type="component" value="Unassembled WGS sequence"/>
</dbReference>
<dbReference type="HAMAP" id="MF_01366">
    <property type="entry name" value="Ribosomal_uL13"/>
    <property type="match status" value="1"/>
</dbReference>
<keyword evidence="3 4" id="KW-0687">Ribonucleoprotein</keyword>
<dbReference type="GO" id="GO:0003729">
    <property type="term" value="F:mRNA binding"/>
    <property type="evidence" value="ECO:0007669"/>
    <property type="project" value="TreeGrafter"/>
</dbReference>
<dbReference type="PIRSF" id="PIRSF002181">
    <property type="entry name" value="Ribosomal_L13"/>
    <property type="match status" value="1"/>
</dbReference>
<dbReference type="PATRIC" id="fig|1618576.3.peg.30"/>
<dbReference type="SUPFAM" id="SSF52161">
    <property type="entry name" value="Ribosomal protein L13"/>
    <property type="match status" value="1"/>
</dbReference>
<dbReference type="GO" id="GO:0006412">
    <property type="term" value="P:translation"/>
    <property type="evidence" value="ECO:0007669"/>
    <property type="project" value="UniProtKB-UniRule"/>
</dbReference>
<dbReference type="InterPro" id="IPR005822">
    <property type="entry name" value="Ribosomal_uL13"/>
</dbReference>
<dbReference type="EMBL" id="LBYA01000001">
    <property type="protein sequence ID" value="KKR44976.1"/>
    <property type="molecule type" value="Genomic_DNA"/>
</dbReference>
<dbReference type="PROSITE" id="PS00783">
    <property type="entry name" value="RIBOSOMAL_L13"/>
    <property type="match status" value="1"/>
</dbReference>
<dbReference type="NCBIfam" id="TIGR01066">
    <property type="entry name" value="rplM_bact"/>
    <property type="match status" value="1"/>
</dbReference>
<protein>
    <recommendedName>
        <fullName evidence="4">Large ribosomal subunit protein uL13</fullName>
    </recommendedName>
</protein>
<dbReference type="GO" id="GO:0003735">
    <property type="term" value="F:structural constituent of ribosome"/>
    <property type="evidence" value="ECO:0007669"/>
    <property type="project" value="InterPro"/>
</dbReference>
<gene>
    <name evidence="4 6" type="primary">rplM</name>
    <name evidence="7" type="ORF">UT76_C0001G0029</name>
</gene>
<reference evidence="7 8" key="1">
    <citation type="journal article" date="2015" name="Nature">
        <title>rRNA introns, odd ribosomes, and small enigmatic genomes across a large radiation of phyla.</title>
        <authorList>
            <person name="Brown C.T."/>
            <person name="Hug L.A."/>
            <person name="Thomas B.C."/>
            <person name="Sharon I."/>
            <person name="Castelle C.J."/>
            <person name="Singh A."/>
            <person name="Wilkins M.J."/>
            <person name="Williams K.H."/>
            <person name="Banfield J.F."/>
        </authorList>
    </citation>
    <scope>NUCLEOTIDE SEQUENCE [LARGE SCALE GENOMIC DNA]</scope>
</reference>
<sequence length="146" mass="16637">MKTFQPKESEVKRSWHLINAEDEILGRLSTKIAGLLMGKGKATYSRHMDSGDFVVVINAEKVAVTGRKASQKVYRTHSGYPSGFKEKSYDMVMEKHPERIIEHAVSGMIPDNRLKKARMLRLKVVAGDQNPYEKEFKKEEKAQVKS</sequence>
<dbReference type="PANTHER" id="PTHR11545">
    <property type="entry name" value="RIBOSOMAL PROTEIN L13"/>
    <property type="match status" value="1"/>
</dbReference>
<comment type="similarity">
    <text evidence="1 4 5">Belongs to the universal ribosomal protein uL13 family.</text>
</comment>
<comment type="function">
    <text evidence="4 6">This protein is one of the early assembly proteins of the 50S ribosomal subunit, although it is not seen to bind rRNA by itself. It is important during the early stages of 50S assembly.</text>
</comment>
<dbReference type="PANTHER" id="PTHR11545:SF2">
    <property type="entry name" value="LARGE RIBOSOMAL SUBUNIT PROTEIN UL13M"/>
    <property type="match status" value="1"/>
</dbReference>
<keyword evidence="2 4" id="KW-0689">Ribosomal protein</keyword>